<sequence>MPICYTSAREPRDEMTKKALGFIKMEKVIKELHQHLTNAGFKSSIVSLQHLSDLQCDLENLLEKGILRRDFYDEIISRYDLHWNFEP</sequence>
<accession>X1FU43</accession>
<dbReference type="AlphaFoldDB" id="X1FU43"/>
<reference evidence="1" key="1">
    <citation type="journal article" date="2014" name="Front. Microbiol.">
        <title>High frequency of phylogenetically diverse reductive dehalogenase-homologous genes in deep subseafloor sedimentary metagenomes.</title>
        <authorList>
            <person name="Kawai M."/>
            <person name="Futagami T."/>
            <person name="Toyoda A."/>
            <person name="Takaki Y."/>
            <person name="Nishi S."/>
            <person name="Hori S."/>
            <person name="Arai W."/>
            <person name="Tsubouchi T."/>
            <person name="Morono Y."/>
            <person name="Uchiyama I."/>
            <person name="Ito T."/>
            <person name="Fujiyama A."/>
            <person name="Inagaki F."/>
            <person name="Takami H."/>
        </authorList>
    </citation>
    <scope>NUCLEOTIDE SEQUENCE</scope>
    <source>
        <strain evidence="1">Expedition CK06-06</strain>
    </source>
</reference>
<comment type="caution">
    <text evidence="1">The sequence shown here is derived from an EMBL/GenBank/DDBJ whole genome shotgun (WGS) entry which is preliminary data.</text>
</comment>
<feature type="non-terminal residue" evidence="1">
    <location>
        <position position="87"/>
    </location>
</feature>
<evidence type="ECO:0000313" key="1">
    <source>
        <dbReference type="EMBL" id="GAH32874.1"/>
    </source>
</evidence>
<protein>
    <submittedName>
        <fullName evidence="1">Uncharacterized protein</fullName>
    </submittedName>
</protein>
<name>X1FU43_9ZZZZ</name>
<gene>
    <name evidence="1" type="ORF">S03H2_23812</name>
</gene>
<organism evidence="1">
    <name type="scientific">marine sediment metagenome</name>
    <dbReference type="NCBI Taxonomy" id="412755"/>
    <lineage>
        <taxon>unclassified sequences</taxon>
        <taxon>metagenomes</taxon>
        <taxon>ecological metagenomes</taxon>
    </lineage>
</organism>
<proteinExistence type="predicted"/>
<dbReference type="EMBL" id="BARU01013078">
    <property type="protein sequence ID" value="GAH32874.1"/>
    <property type="molecule type" value="Genomic_DNA"/>
</dbReference>